<proteinExistence type="predicted"/>
<dbReference type="Gramene" id="TVU19554">
    <property type="protein sequence ID" value="TVU19554"/>
    <property type="gene ID" value="EJB05_35707"/>
</dbReference>
<feature type="region of interest" description="Disordered" evidence="1">
    <location>
        <begin position="1"/>
        <end position="120"/>
    </location>
</feature>
<evidence type="ECO:0000256" key="1">
    <source>
        <dbReference type="SAM" id="MobiDB-lite"/>
    </source>
</evidence>
<organism evidence="2 3">
    <name type="scientific">Eragrostis curvula</name>
    <name type="common">weeping love grass</name>
    <dbReference type="NCBI Taxonomy" id="38414"/>
    <lineage>
        <taxon>Eukaryota</taxon>
        <taxon>Viridiplantae</taxon>
        <taxon>Streptophyta</taxon>
        <taxon>Embryophyta</taxon>
        <taxon>Tracheophyta</taxon>
        <taxon>Spermatophyta</taxon>
        <taxon>Magnoliopsida</taxon>
        <taxon>Liliopsida</taxon>
        <taxon>Poales</taxon>
        <taxon>Poaceae</taxon>
        <taxon>PACMAD clade</taxon>
        <taxon>Chloridoideae</taxon>
        <taxon>Eragrostideae</taxon>
        <taxon>Eragrostidinae</taxon>
        <taxon>Eragrostis</taxon>
    </lineage>
</organism>
<name>A0A5J9U7K4_9POAL</name>
<reference evidence="2 3" key="1">
    <citation type="journal article" date="2019" name="Sci. Rep.">
        <title>A high-quality genome of Eragrostis curvula grass provides insights into Poaceae evolution and supports new strategies to enhance forage quality.</title>
        <authorList>
            <person name="Carballo J."/>
            <person name="Santos B.A.C.M."/>
            <person name="Zappacosta D."/>
            <person name="Garbus I."/>
            <person name="Selva J.P."/>
            <person name="Gallo C.A."/>
            <person name="Diaz A."/>
            <person name="Albertini E."/>
            <person name="Caccamo M."/>
            <person name="Echenique V."/>
        </authorList>
    </citation>
    <scope>NUCLEOTIDE SEQUENCE [LARGE SCALE GENOMIC DNA]</scope>
    <source>
        <strain evidence="3">cv. Victoria</strain>
        <tissue evidence="2">Leaf</tissue>
    </source>
</reference>
<gene>
    <name evidence="2" type="ORF">EJB05_35707</name>
</gene>
<dbReference type="AlphaFoldDB" id="A0A5J9U7K4"/>
<dbReference type="Proteomes" id="UP000324897">
    <property type="component" value="Chromosome 7"/>
</dbReference>
<comment type="caution">
    <text evidence="2">The sequence shown here is derived from an EMBL/GenBank/DDBJ whole genome shotgun (WGS) entry which is preliminary data.</text>
</comment>
<keyword evidence="3" id="KW-1185">Reference proteome</keyword>
<protein>
    <submittedName>
        <fullName evidence="2">Uncharacterized protein</fullName>
    </submittedName>
</protein>
<dbReference type="EMBL" id="RWGY01000029">
    <property type="protein sequence ID" value="TVU19554.1"/>
    <property type="molecule type" value="Genomic_DNA"/>
</dbReference>
<sequence>MGNCATKPKTKGDDGAPPPEEAQAPVEASQGVVAPQSEGQEATAATTADTKEPDEHNVAPPATADTKEPDEQNVAPPATDDTKEPEEQKDAPKDDADHGKEVVAAAADADLPASTPSEVA</sequence>
<evidence type="ECO:0000313" key="2">
    <source>
        <dbReference type="EMBL" id="TVU19554.1"/>
    </source>
</evidence>
<feature type="compositionally biased region" description="Basic and acidic residues" evidence="1">
    <location>
        <begin position="80"/>
        <end position="101"/>
    </location>
</feature>
<accession>A0A5J9U7K4</accession>
<evidence type="ECO:0000313" key="3">
    <source>
        <dbReference type="Proteomes" id="UP000324897"/>
    </source>
</evidence>